<feature type="region of interest" description="Disordered" evidence="1">
    <location>
        <begin position="273"/>
        <end position="347"/>
    </location>
</feature>
<dbReference type="Gene3D" id="3.90.70.10">
    <property type="entry name" value="Cysteine proteinases"/>
    <property type="match status" value="2"/>
</dbReference>
<dbReference type="PANTHER" id="PTHR11360:SF252">
    <property type="entry name" value="MAJOR FACILITATOR SUPERFAMILY (MFS) PROFILE DOMAIN-CONTAINING PROTEIN-RELATED"/>
    <property type="match status" value="1"/>
</dbReference>
<feature type="compositionally biased region" description="Polar residues" evidence="1">
    <location>
        <begin position="286"/>
        <end position="300"/>
    </location>
</feature>
<dbReference type="InterPro" id="IPR050327">
    <property type="entry name" value="Proton-linked_MCT"/>
</dbReference>
<dbReference type="Proteomes" id="UP000327013">
    <property type="component" value="Unassembled WGS sequence"/>
</dbReference>
<dbReference type="InterPro" id="IPR036259">
    <property type="entry name" value="MFS_trans_sf"/>
</dbReference>
<evidence type="ECO:0000256" key="1">
    <source>
        <dbReference type="SAM" id="MobiDB-lite"/>
    </source>
</evidence>
<comment type="caution">
    <text evidence="4">The sequence shown here is derived from an EMBL/GenBank/DDBJ whole genome shotgun (WGS) entry which is preliminary data.</text>
</comment>
<gene>
    <name evidence="4" type="ORF">FH972_023603</name>
</gene>
<evidence type="ECO:0000259" key="3">
    <source>
        <dbReference type="PROSITE" id="PS50235"/>
    </source>
</evidence>
<evidence type="ECO:0000313" key="4">
    <source>
        <dbReference type="EMBL" id="KAB8349579.1"/>
    </source>
</evidence>
<dbReference type="EMBL" id="VIBQ01000014">
    <property type="protein sequence ID" value="KAB8349579.1"/>
    <property type="molecule type" value="Genomic_DNA"/>
</dbReference>
<feature type="transmembrane region" description="Helical" evidence="2">
    <location>
        <begin position="984"/>
        <end position="1004"/>
    </location>
</feature>
<feature type="domain" description="USP" evidence="3">
    <location>
        <begin position="109"/>
        <end position="517"/>
    </location>
</feature>
<keyword evidence="2" id="KW-0472">Membrane</keyword>
<feature type="compositionally biased region" description="Low complexity" evidence="1">
    <location>
        <begin position="626"/>
        <end position="641"/>
    </location>
</feature>
<feature type="transmembrane region" description="Helical" evidence="2">
    <location>
        <begin position="892"/>
        <end position="920"/>
    </location>
</feature>
<evidence type="ECO:0000313" key="5">
    <source>
        <dbReference type="Proteomes" id="UP000327013"/>
    </source>
</evidence>
<feature type="transmembrane region" description="Helical" evidence="2">
    <location>
        <begin position="932"/>
        <end position="952"/>
    </location>
</feature>
<dbReference type="OrthoDB" id="6287070at2759"/>
<feature type="region of interest" description="Disordered" evidence="1">
    <location>
        <begin position="522"/>
        <end position="645"/>
    </location>
</feature>
<dbReference type="SUPFAM" id="SSF54001">
    <property type="entry name" value="Cysteine proteinases"/>
    <property type="match status" value="1"/>
</dbReference>
<keyword evidence="2" id="KW-0812">Transmembrane</keyword>
<protein>
    <recommendedName>
        <fullName evidence="3">USP domain-containing protein</fullName>
    </recommendedName>
</protein>
<dbReference type="InterPro" id="IPR001394">
    <property type="entry name" value="Peptidase_C19_UCH"/>
</dbReference>
<keyword evidence="2" id="KW-1133">Transmembrane helix</keyword>
<dbReference type="SUPFAM" id="SSF103473">
    <property type="entry name" value="MFS general substrate transporter"/>
    <property type="match status" value="1"/>
</dbReference>
<feature type="transmembrane region" description="Helical" evidence="2">
    <location>
        <begin position="959"/>
        <end position="978"/>
    </location>
</feature>
<name>A0A5N6KW57_9ROSI</name>
<organism evidence="4 5">
    <name type="scientific">Carpinus fangiana</name>
    <dbReference type="NCBI Taxonomy" id="176857"/>
    <lineage>
        <taxon>Eukaryota</taxon>
        <taxon>Viridiplantae</taxon>
        <taxon>Streptophyta</taxon>
        <taxon>Embryophyta</taxon>
        <taxon>Tracheophyta</taxon>
        <taxon>Spermatophyta</taxon>
        <taxon>Magnoliopsida</taxon>
        <taxon>eudicotyledons</taxon>
        <taxon>Gunneridae</taxon>
        <taxon>Pentapetalae</taxon>
        <taxon>rosids</taxon>
        <taxon>fabids</taxon>
        <taxon>Fagales</taxon>
        <taxon>Betulaceae</taxon>
        <taxon>Carpinus</taxon>
    </lineage>
</organism>
<dbReference type="Pfam" id="PF00443">
    <property type="entry name" value="UCH"/>
    <property type="match status" value="1"/>
</dbReference>
<proteinExistence type="predicted"/>
<feature type="region of interest" description="Disordered" evidence="1">
    <location>
        <begin position="1"/>
        <end position="20"/>
    </location>
</feature>
<dbReference type="InterPro" id="IPR028889">
    <property type="entry name" value="USP"/>
</dbReference>
<feature type="compositionally biased region" description="Basic and acidic residues" evidence="1">
    <location>
        <begin position="539"/>
        <end position="551"/>
    </location>
</feature>
<evidence type="ECO:0000256" key="2">
    <source>
        <dbReference type="SAM" id="Phobius"/>
    </source>
</evidence>
<dbReference type="InterPro" id="IPR038765">
    <property type="entry name" value="Papain-like_cys_pep_sf"/>
</dbReference>
<accession>A0A5N6KW57</accession>
<dbReference type="PROSITE" id="PS50235">
    <property type="entry name" value="USP_3"/>
    <property type="match status" value="1"/>
</dbReference>
<keyword evidence="5" id="KW-1185">Reference proteome</keyword>
<feature type="compositionally biased region" description="Polar residues" evidence="1">
    <location>
        <begin position="573"/>
        <end position="583"/>
    </location>
</feature>
<dbReference type="Gene3D" id="1.20.1250.20">
    <property type="entry name" value="MFS general substrate transporter like domains"/>
    <property type="match status" value="1"/>
</dbReference>
<dbReference type="GO" id="GO:0016579">
    <property type="term" value="P:protein deubiquitination"/>
    <property type="evidence" value="ECO:0007669"/>
    <property type="project" value="InterPro"/>
</dbReference>
<sequence length="1063" mass="118813">MSATASKFSRALSTKHHKKSRAQGVDLNGLFTLDNDAKKPSREEQKKINELSQYLSTTAQKNIPEARVEYVVRAKSTDGDFHKSFELIELFQSTVGGLLKNYKPEVKMLGAVNRDKVTCYLDALLFAMFAKTDVFEAILFNSFADEPRNRLVVIIRLWVNMLRTGRLITTDILRQQDVSEAFGFLTDQLNLPLLTLKTDIYHAGKEEADDDHKFITERLLDVAIPEEVQNEAIVTLETCLEDYFNNRVEVKRELQRRLTREAGLARVDSMDKTGAVHVETTEVDDLSSTPTTTESVPDNKTPTRPDFLRTRATSIFSQRRVYIGKEGDPDSSTASPDQPRGAPITKKEVSMPAWQFLNLIPWYTDTPNATDNERQAQAHFSSKRPMLGICLKRYKVSSNGNTTRLNTRVDVPLEMSTPYFAIDESGEASDTASDKFKLVLQAVVCHRGHSVNSGHYVSMVRLAGRVEPRQSSTARESVQDEDTWLMNDDLASERVYKVNIKDALKKESPYLLFYRVVTIAGDDSDSDGPPPYSESEESESIRLDHKVKPVESGRPSFEIEQQASRRGSLIPTDESQSRTSLSVSERRQSLAFLSDSRAPSIRPETIGTQPTTPGDEERKDLDEPSRTSSRSNNKTTTRTSTDGYNSKFFTKVTSRLSRDKLAGKDSPEIVINEVPLPQVDDAPVDLGKPSADEILTIRPKSKEKNKGMTGFMSRKGSVSERDGKHKAKKERALKKNKVPDRHMHFDGHKRRVIEGRLDAQRSHGVIGKSEFTMIAGGMRRRKLSSMAHDTRDKFFIAISCFPASLYNSQSEQRAPQVSNQSGSDHQPKRSLYTRPCMQIVARIAQPIDRAYICVKPANLHCNMEERNHALEIISPPDQHQHRRILADGRLQSWLKVVGGFFIFMNIWGLPISFGAFQSFYTLQYLPEQSSSAISWIGTIQGALLVIMGLVAGPIFDLGYYRLLVVTGSFLTVFGMMMLSLSTEYYQVFLSQGICVGLGCGLLYIPTLSLISSAFTDARAIAMGVVTSGIALGEHIGTSCWDGIIDAEQEVSSTPSSSWSSSHA</sequence>
<dbReference type="AlphaFoldDB" id="A0A5N6KW57"/>
<feature type="compositionally biased region" description="Basic and acidic residues" evidence="1">
    <location>
        <begin position="615"/>
        <end position="625"/>
    </location>
</feature>
<reference evidence="4 5" key="1">
    <citation type="submission" date="2019-06" db="EMBL/GenBank/DDBJ databases">
        <title>A chromosomal-level reference genome of Carpinus fangiana (Coryloideae, Betulaceae).</title>
        <authorList>
            <person name="Yang X."/>
            <person name="Wang Z."/>
            <person name="Zhang L."/>
            <person name="Hao G."/>
            <person name="Liu J."/>
            <person name="Yang Y."/>
        </authorList>
    </citation>
    <scope>NUCLEOTIDE SEQUENCE [LARGE SCALE GENOMIC DNA]</scope>
    <source>
        <strain evidence="4">Cfa_2016G</strain>
        <tissue evidence="4">Leaf</tissue>
    </source>
</reference>
<dbReference type="PANTHER" id="PTHR11360">
    <property type="entry name" value="MONOCARBOXYLATE TRANSPORTER"/>
    <property type="match status" value="1"/>
</dbReference>
<feature type="region of interest" description="Disordered" evidence="1">
    <location>
        <begin position="704"/>
        <end position="732"/>
    </location>
</feature>
<dbReference type="GO" id="GO:0004843">
    <property type="term" value="F:cysteine-type deubiquitinase activity"/>
    <property type="evidence" value="ECO:0007669"/>
    <property type="project" value="InterPro"/>
</dbReference>